<proteinExistence type="predicted"/>
<dbReference type="EnsemblMetazoa" id="Aqu2.1.00545_001">
    <property type="protein sequence ID" value="Aqu2.1.00545_001"/>
    <property type="gene ID" value="Aqu2.1.00545"/>
</dbReference>
<sequence length="55" mass="6223">MVTIVKMLHILYKTIKLWGFCTISILVRGNDNITGEELFEGTSKSVEGFGAEWVF</sequence>
<protein>
    <submittedName>
        <fullName evidence="1">Uncharacterized protein</fullName>
    </submittedName>
</protein>
<evidence type="ECO:0000313" key="1">
    <source>
        <dbReference type="EnsemblMetazoa" id="Aqu2.1.00545_001"/>
    </source>
</evidence>
<organism evidence="1">
    <name type="scientific">Amphimedon queenslandica</name>
    <name type="common">Sponge</name>
    <dbReference type="NCBI Taxonomy" id="400682"/>
    <lineage>
        <taxon>Eukaryota</taxon>
        <taxon>Metazoa</taxon>
        <taxon>Porifera</taxon>
        <taxon>Demospongiae</taxon>
        <taxon>Heteroscleromorpha</taxon>
        <taxon>Haplosclerida</taxon>
        <taxon>Niphatidae</taxon>
        <taxon>Amphimedon</taxon>
    </lineage>
</organism>
<reference evidence="1" key="1">
    <citation type="submission" date="2017-05" db="UniProtKB">
        <authorList>
            <consortium name="EnsemblMetazoa"/>
        </authorList>
    </citation>
    <scope>IDENTIFICATION</scope>
</reference>
<dbReference type="AlphaFoldDB" id="A0A1X7SEP0"/>
<accession>A0A1X7SEP0</accession>
<dbReference type="InParanoid" id="A0A1X7SEP0"/>
<name>A0A1X7SEP0_AMPQE</name>